<evidence type="ECO:0000256" key="13">
    <source>
        <dbReference type="ARBA" id="ARBA00052165"/>
    </source>
</evidence>
<organism evidence="20 21">
    <name type="scientific">Esox lucius</name>
    <name type="common">Northern pike</name>
    <dbReference type="NCBI Taxonomy" id="8010"/>
    <lineage>
        <taxon>Eukaryota</taxon>
        <taxon>Metazoa</taxon>
        <taxon>Chordata</taxon>
        <taxon>Craniata</taxon>
        <taxon>Vertebrata</taxon>
        <taxon>Euteleostomi</taxon>
        <taxon>Actinopterygii</taxon>
        <taxon>Neopterygii</taxon>
        <taxon>Teleostei</taxon>
        <taxon>Protacanthopterygii</taxon>
        <taxon>Esociformes</taxon>
        <taxon>Esocidae</taxon>
        <taxon>Esox</taxon>
    </lineage>
</organism>
<evidence type="ECO:0000256" key="6">
    <source>
        <dbReference type="ARBA" id="ARBA00022490"/>
    </source>
</evidence>
<dbReference type="InterPro" id="IPR036188">
    <property type="entry name" value="FAD/NAD-bd_sf"/>
</dbReference>
<comment type="catalytic activity">
    <reaction evidence="12">
        <text>N(1)-acetylspermine + O2 + H2O = 3-acetamidopropanal + spermidine + H2O2</text>
        <dbReference type="Rhea" id="RHEA:25800"/>
        <dbReference type="ChEBI" id="CHEBI:15377"/>
        <dbReference type="ChEBI" id="CHEBI:15379"/>
        <dbReference type="ChEBI" id="CHEBI:16240"/>
        <dbReference type="ChEBI" id="CHEBI:30322"/>
        <dbReference type="ChEBI" id="CHEBI:57834"/>
        <dbReference type="ChEBI" id="CHEBI:58101"/>
        <dbReference type="EC" id="1.5.3.13"/>
    </reaction>
</comment>
<dbReference type="Gene3D" id="3.50.50.60">
    <property type="entry name" value="FAD/NAD(P)-binding domain"/>
    <property type="match status" value="1"/>
</dbReference>
<keyword evidence="11" id="KW-0576">Peroxisome</keyword>
<keyword evidence="21" id="KW-1185">Reference proteome</keyword>
<dbReference type="Bgee" id="ENSELUG00000024529">
    <property type="expression patterns" value="Expressed in brain and 14 other cell types or tissues"/>
</dbReference>
<keyword evidence="9" id="KW-0007">Acetylation</keyword>
<keyword evidence="7" id="KW-0285">Flavoprotein</keyword>
<evidence type="ECO:0000256" key="14">
    <source>
        <dbReference type="ARBA" id="ARBA00052731"/>
    </source>
</evidence>
<reference evidence="20" key="3">
    <citation type="submission" date="2025-08" db="UniProtKB">
        <authorList>
            <consortium name="Ensembl"/>
        </authorList>
    </citation>
    <scope>IDENTIFICATION</scope>
</reference>
<comment type="subunit">
    <text evidence="5">Monomer.</text>
</comment>
<dbReference type="Proteomes" id="UP000265140">
    <property type="component" value="Chromosome 25"/>
</dbReference>
<dbReference type="PANTHER" id="PTHR10742:SF393">
    <property type="entry name" value="SPERMINE OXIDASE"/>
    <property type="match status" value="1"/>
</dbReference>
<protein>
    <recommendedName>
        <fullName evidence="17">Peroxisomal N(1)-acetyl-spermine/spermidine oxidase</fullName>
        <ecNumber evidence="16">1.5.3.13</ecNumber>
    </recommendedName>
    <alternativeName>
        <fullName evidence="18">Polyamine oxidase</fullName>
    </alternativeName>
</protein>
<dbReference type="FunFam" id="3.50.50.60:FF:000268">
    <property type="entry name" value="spermine oxidase isoform X2"/>
    <property type="match status" value="1"/>
</dbReference>
<evidence type="ECO:0000256" key="12">
    <source>
        <dbReference type="ARBA" id="ARBA00050537"/>
    </source>
</evidence>
<evidence type="ECO:0000256" key="8">
    <source>
        <dbReference type="ARBA" id="ARBA00022827"/>
    </source>
</evidence>
<evidence type="ECO:0000256" key="16">
    <source>
        <dbReference type="ARBA" id="ARBA00066690"/>
    </source>
</evidence>
<evidence type="ECO:0000256" key="18">
    <source>
        <dbReference type="ARBA" id="ARBA00083091"/>
    </source>
</evidence>
<comment type="catalytic activity">
    <reaction evidence="13">
        <text>N(1),N(12)-diacetylspermine + O2 + H2O = 3-acetamidopropanal + N(1)-acetylspermidine + H2O2</text>
        <dbReference type="Rhea" id="RHEA:25868"/>
        <dbReference type="ChEBI" id="CHEBI:15377"/>
        <dbReference type="ChEBI" id="CHEBI:15379"/>
        <dbReference type="ChEBI" id="CHEBI:16240"/>
        <dbReference type="ChEBI" id="CHEBI:30322"/>
        <dbReference type="ChEBI" id="CHEBI:58324"/>
        <dbReference type="ChEBI" id="CHEBI:58550"/>
        <dbReference type="EC" id="1.5.3.13"/>
    </reaction>
</comment>
<keyword evidence="6" id="KW-0963">Cytoplasm</keyword>
<comment type="similarity">
    <text evidence="4">Belongs to the flavin monoamine oxidase family.</text>
</comment>
<evidence type="ECO:0000313" key="21">
    <source>
        <dbReference type="Proteomes" id="UP000265140"/>
    </source>
</evidence>
<proteinExistence type="inferred from homology"/>
<dbReference type="AlphaFoldDB" id="A0A6Q2YH35"/>
<comment type="cofactor">
    <cofactor evidence="1">
        <name>FAD</name>
        <dbReference type="ChEBI" id="CHEBI:57692"/>
    </cofactor>
</comment>
<evidence type="ECO:0000259" key="19">
    <source>
        <dbReference type="Pfam" id="PF01593"/>
    </source>
</evidence>
<dbReference type="InterPro" id="IPR002937">
    <property type="entry name" value="Amino_oxidase"/>
</dbReference>
<dbReference type="Pfam" id="PF01593">
    <property type="entry name" value="Amino_oxidase"/>
    <property type="match status" value="1"/>
</dbReference>
<dbReference type="GO" id="GO:0052903">
    <property type="term" value="F:N(1)-acetylpolyamine oxidase (3-acetamidopropanal-forming) activity"/>
    <property type="evidence" value="ECO:0007669"/>
    <property type="project" value="UniProtKB-EC"/>
</dbReference>
<dbReference type="PANTHER" id="PTHR10742">
    <property type="entry name" value="FLAVIN MONOAMINE OXIDASE"/>
    <property type="match status" value="1"/>
</dbReference>
<evidence type="ECO:0000256" key="2">
    <source>
        <dbReference type="ARBA" id="ARBA00004275"/>
    </source>
</evidence>
<reference evidence="20" key="4">
    <citation type="submission" date="2025-09" db="UniProtKB">
        <authorList>
            <consortium name="Ensembl"/>
        </authorList>
    </citation>
    <scope>IDENTIFICATION</scope>
</reference>
<dbReference type="Ensembl" id="ENSELUT00000061088.2">
    <property type="protein sequence ID" value="ENSELUP00000064878.1"/>
    <property type="gene ID" value="ENSELUG00000024529.3"/>
</dbReference>
<evidence type="ECO:0000256" key="7">
    <source>
        <dbReference type="ARBA" id="ARBA00022630"/>
    </source>
</evidence>
<sequence length="512" mass="57404">MQSCEISSDSTDDPLSRDLRTHRQPRIVVIGAGLAGLAATKSLLESGFTDVTVLEASDHIGGRVQSVQHGQTTLELGATWIHGANGNPVYHLAEDNGLLEHTTDGERSVGRISLYTKNGVAHYQTNSGTRIPKDLVEEFSDLYNEVYKLTQEFFQNGKPVCAESQNSVGVFTRDVVRKKIELDPDDSESTKRLKLSMLQQYLKVESCESSSPSMDEVSLSEFGEWTEIPGAHHVIPGGFMKIVDLLAQDIPSRMIRLGKPVRCIHWNYSCEDLESLPADHVIVTASLGVLKNRHEALFSPSLPEEKVLAIEKLGISTTDKIFLEFVEPFWSPECNSIQFVWEDEAQLEQPVYPEELWYRKICSFDVLYPPERYGYMLSGWICGQEALLMERCDDETVAETCTELLRRFTGNPDIPKPRRILRSSWGSNPYIRGSYSFTRVGSSGGDVENLAMPLPYAKSTKAPPLQVLFAGEATHRKYYSTTHGALLSGQREATRLTEMYQDLHKETTKPNM</sequence>
<gene>
    <name evidence="20" type="primary">SMOX</name>
</gene>
<comment type="catalytic activity">
    <reaction evidence="14">
        <text>N(1)-acetylspermidine + O2 + H2O = 3-acetamidopropanal + putrescine + H2O2</text>
        <dbReference type="Rhea" id="RHEA:25812"/>
        <dbReference type="ChEBI" id="CHEBI:15377"/>
        <dbReference type="ChEBI" id="CHEBI:15379"/>
        <dbReference type="ChEBI" id="CHEBI:16240"/>
        <dbReference type="ChEBI" id="CHEBI:30322"/>
        <dbReference type="ChEBI" id="CHEBI:58324"/>
        <dbReference type="ChEBI" id="CHEBI:326268"/>
        <dbReference type="EC" id="1.5.3.13"/>
    </reaction>
</comment>
<dbReference type="SUPFAM" id="SSF51905">
    <property type="entry name" value="FAD/NAD(P)-binding domain"/>
    <property type="match status" value="1"/>
</dbReference>
<evidence type="ECO:0000256" key="10">
    <source>
        <dbReference type="ARBA" id="ARBA00023002"/>
    </source>
</evidence>
<dbReference type="SUPFAM" id="SSF54373">
    <property type="entry name" value="FAD-linked reductases, C-terminal domain"/>
    <property type="match status" value="1"/>
</dbReference>
<dbReference type="FunFam" id="3.90.660.10:FF:000003">
    <property type="entry name" value="spermine oxidase isoform X2"/>
    <property type="match status" value="1"/>
</dbReference>
<evidence type="ECO:0000256" key="1">
    <source>
        <dbReference type="ARBA" id="ARBA00001974"/>
    </source>
</evidence>
<dbReference type="FunFam" id="3.90.660.10:FF:000008">
    <property type="entry name" value="Spermine oxidase"/>
    <property type="match status" value="1"/>
</dbReference>
<dbReference type="GO" id="GO:0005777">
    <property type="term" value="C:peroxisome"/>
    <property type="evidence" value="ECO:0007669"/>
    <property type="project" value="UniProtKB-SubCell"/>
</dbReference>
<evidence type="ECO:0000256" key="5">
    <source>
        <dbReference type="ARBA" id="ARBA00011245"/>
    </source>
</evidence>
<evidence type="ECO:0000313" key="20">
    <source>
        <dbReference type="Ensembl" id="ENSELUP00000064878.1"/>
    </source>
</evidence>
<evidence type="ECO:0000256" key="9">
    <source>
        <dbReference type="ARBA" id="ARBA00022990"/>
    </source>
</evidence>
<keyword evidence="8" id="KW-0274">FAD</keyword>
<dbReference type="EC" id="1.5.3.13" evidence="16"/>
<evidence type="ECO:0000256" key="11">
    <source>
        <dbReference type="ARBA" id="ARBA00023140"/>
    </source>
</evidence>
<dbReference type="InterPro" id="IPR050281">
    <property type="entry name" value="Flavin_monoamine_oxidase"/>
</dbReference>
<reference evidence="20" key="2">
    <citation type="submission" date="2020-02" db="EMBL/GenBank/DDBJ databases">
        <title>Esox lucius (northern pike) genome, fEsoLuc1, primary haplotype.</title>
        <authorList>
            <person name="Myers G."/>
            <person name="Karagic N."/>
            <person name="Meyer A."/>
            <person name="Pippel M."/>
            <person name="Reichard M."/>
            <person name="Winkler S."/>
            <person name="Tracey A."/>
            <person name="Sims Y."/>
            <person name="Howe K."/>
            <person name="Rhie A."/>
            <person name="Formenti G."/>
            <person name="Durbin R."/>
            <person name="Fedrigo O."/>
            <person name="Jarvis E.D."/>
        </authorList>
    </citation>
    <scope>NUCLEOTIDE SEQUENCE [LARGE SCALE GENOMIC DNA]</scope>
</reference>
<evidence type="ECO:0000256" key="15">
    <source>
        <dbReference type="ARBA" id="ARBA00060580"/>
    </source>
</evidence>
<evidence type="ECO:0000256" key="4">
    <source>
        <dbReference type="ARBA" id="ARBA00005995"/>
    </source>
</evidence>
<accession>A0A6Q2YH35</accession>
<comment type="subcellular location">
    <subcellularLocation>
        <location evidence="3">Cytoplasm</location>
    </subcellularLocation>
    <subcellularLocation>
        <location evidence="2">Peroxisome</location>
    </subcellularLocation>
</comment>
<evidence type="ECO:0000256" key="3">
    <source>
        <dbReference type="ARBA" id="ARBA00004496"/>
    </source>
</evidence>
<feature type="domain" description="Amine oxidase" evidence="19">
    <location>
        <begin position="34"/>
        <end position="496"/>
    </location>
</feature>
<name>A0A6Q2YH35_ESOLU</name>
<dbReference type="GO" id="GO:0046208">
    <property type="term" value="P:spermine catabolic process"/>
    <property type="evidence" value="ECO:0007669"/>
    <property type="project" value="TreeGrafter"/>
</dbReference>
<dbReference type="Gene3D" id="3.90.660.10">
    <property type="match status" value="1"/>
</dbReference>
<reference evidence="21" key="1">
    <citation type="journal article" date="2014" name="PLoS ONE">
        <title>The genome and linkage map of the northern pike (Esox lucius): conserved synteny revealed between the salmonid sister group and the Neoteleostei.</title>
        <authorList>
            <person name="Rondeau E.B."/>
            <person name="Minkley D.R."/>
            <person name="Leong J.S."/>
            <person name="Messmer A.M."/>
            <person name="Jantzen J.R."/>
            <person name="von Schalburg K.R."/>
            <person name="Lemon C."/>
            <person name="Bird N.H."/>
            <person name="Koop B.F."/>
        </authorList>
    </citation>
    <scope>NUCLEOTIDE SEQUENCE</scope>
</reference>
<keyword evidence="10" id="KW-0560">Oxidoreductase</keyword>
<dbReference type="GeneTree" id="ENSGT00940000157511"/>
<evidence type="ECO:0000256" key="17">
    <source>
        <dbReference type="ARBA" id="ARBA00073790"/>
    </source>
</evidence>
<comment type="pathway">
    <text evidence="15">Amine and polyamine metabolism; spermine metabolism.</text>
</comment>